<dbReference type="EMBL" id="AJWZ01008267">
    <property type="protein sequence ID" value="EKC54569.1"/>
    <property type="molecule type" value="Genomic_DNA"/>
</dbReference>
<evidence type="ECO:0000313" key="2">
    <source>
        <dbReference type="EMBL" id="EKC54569.1"/>
    </source>
</evidence>
<feature type="domain" description="Trigger factor ribosome-binding bacterial" evidence="1">
    <location>
        <begin position="8"/>
        <end position="65"/>
    </location>
</feature>
<proteinExistence type="predicted"/>
<sequence length="66" mass="7664">MANTKETKKTEKKNNVHEVIVKIEGVEWTEALDKAFKSKQKDAKVDGFRKGKVPRNIYEKHYGKES</sequence>
<dbReference type="InterPro" id="IPR036611">
    <property type="entry name" value="Trigger_fac_ribosome-bd_sf"/>
</dbReference>
<dbReference type="GO" id="GO:0015031">
    <property type="term" value="P:protein transport"/>
    <property type="evidence" value="ECO:0007669"/>
    <property type="project" value="InterPro"/>
</dbReference>
<comment type="caution">
    <text evidence="2">The sequence shown here is derived from an EMBL/GenBank/DDBJ whole genome shotgun (WGS) entry which is preliminary data.</text>
</comment>
<accession>K1SGR0</accession>
<gene>
    <name evidence="2" type="ORF">OBE_12009</name>
</gene>
<name>K1SGR0_9ZZZZ</name>
<dbReference type="SUPFAM" id="SSF102735">
    <property type="entry name" value="Trigger factor ribosome-binding domain"/>
    <property type="match status" value="1"/>
</dbReference>
<dbReference type="InterPro" id="IPR008881">
    <property type="entry name" value="Trigger_fac_ribosome-bd_bac"/>
</dbReference>
<dbReference type="Gene3D" id="3.30.70.1050">
    <property type="entry name" value="Trigger factor ribosome-binding domain"/>
    <property type="match status" value="1"/>
</dbReference>
<protein>
    <recommendedName>
        <fullName evidence="1">Trigger factor ribosome-binding bacterial domain-containing protein</fullName>
    </recommendedName>
</protein>
<reference evidence="2" key="1">
    <citation type="journal article" date="2013" name="Environ. Microbiol.">
        <title>Microbiota from the distal guts of lean and obese adolescents exhibit partial functional redundancy besides clear differences in community structure.</title>
        <authorList>
            <person name="Ferrer M."/>
            <person name="Ruiz A."/>
            <person name="Lanza F."/>
            <person name="Haange S.B."/>
            <person name="Oberbach A."/>
            <person name="Till H."/>
            <person name="Bargiela R."/>
            <person name="Campoy C."/>
            <person name="Segura M.T."/>
            <person name="Richter M."/>
            <person name="von Bergen M."/>
            <person name="Seifert J."/>
            <person name="Suarez A."/>
        </authorList>
    </citation>
    <scope>NUCLEOTIDE SEQUENCE</scope>
</reference>
<dbReference type="GO" id="GO:0006457">
    <property type="term" value="P:protein folding"/>
    <property type="evidence" value="ECO:0007669"/>
    <property type="project" value="InterPro"/>
</dbReference>
<evidence type="ECO:0000259" key="1">
    <source>
        <dbReference type="Pfam" id="PF05697"/>
    </source>
</evidence>
<organism evidence="2">
    <name type="scientific">human gut metagenome</name>
    <dbReference type="NCBI Taxonomy" id="408170"/>
    <lineage>
        <taxon>unclassified sequences</taxon>
        <taxon>metagenomes</taxon>
        <taxon>organismal metagenomes</taxon>
    </lineage>
</organism>
<feature type="non-terminal residue" evidence="2">
    <location>
        <position position="66"/>
    </location>
</feature>
<dbReference type="AlphaFoldDB" id="K1SGR0"/>
<dbReference type="Pfam" id="PF05697">
    <property type="entry name" value="Trigger_N"/>
    <property type="match status" value="1"/>
</dbReference>